<feature type="transmembrane region" description="Helical" evidence="5">
    <location>
        <begin position="391"/>
        <end position="410"/>
    </location>
</feature>
<keyword evidence="3 5" id="KW-1133">Transmembrane helix</keyword>
<dbReference type="EMBL" id="BMYV01000003">
    <property type="protein sequence ID" value="GGX73990.1"/>
    <property type="molecule type" value="Genomic_DNA"/>
</dbReference>
<evidence type="ECO:0000256" key="5">
    <source>
        <dbReference type="SAM" id="Phobius"/>
    </source>
</evidence>
<keyword evidence="4 5" id="KW-0472">Membrane</keyword>
<feature type="transmembrane region" description="Helical" evidence="5">
    <location>
        <begin position="27"/>
        <end position="47"/>
    </location>
</feature>
<evidence type="ECO:0000313" key="8">
    <source>
        <dbReference type="Proteomes" id="UP000600865"/>
    </source>
</evidence>
<dbReference type="InterPro" id="IPR013525">
    <property type="entry name" value="ABC2_TM"/>
</dbReference>
<organism evidence="7 8">
    <name type="scientific">Litorimonas cladophorae</name>
    <dbReference type="NCBI Taxonomy" id="1220491"/>
    <lineage>
        <taxon>Bacteria</taxon>
        <taxon>Pseudomonadati</taxon>
        <taxon>Pseudomonadota</taxon>
        <taxon>Alphaproteobacteria</taxon>
        <taxon>Maricaulales</taxon>
        <taxon>Robiginitomaculaceae</taxon>
    </lineage>
</organism>
<evidence type="ECO:0000256" key="2">
    <source>
        <dbReference type="ARBA" id="ARBA00022692"/>
    </source>
</evidence>
<dbReference type="RefSeq" id="WP_189586756.1">
    <property type="nucleotide sequence ID" value="NZ_BMYV01000003.1"/>
</dbReference>
<dbReference type="PANTHER" id="PTHR43471:SF3">
    <property type="entry name" value="ABC TRANSPORTER PERMEASE PROTEIN NATB"/>
    <property type="match status" value="1"/>
</dbReference>
<comment type="subcellular location">
    <subcellularLocation>
        <location evidence="1">Membrane</location>
        <topology evidence="1">Multi-pass membrane protein</topology>
    </subcellularLocation>
</comment>
<dbReference type="Proteomes" id="UP000600865">
    <property type="component" value="Unassembled WGS sequence"/>
</dbReference>
<comment type="caution">
    <text evidence="7">The sequence shown here is derived from an EMBL/GenBank/DDBJ whole genome shotgun (WGS) entry which is preliminary data.</text>
</comment>
<evidence type="ECO:0000259" key="6">
    <source>
        <dbReference type="Pfam" id="PF12698"/>
    </source>
</evidence>
<sequence length="493" mass="54517">MSLVPRVNLRRTFLIARRDYLGYVKTWGFWISFLLPFLFGGFGFFMAQADLDFSPPQYVTVLDTTGEHEARLMDLHAERKDDRAQGVMSGKAFFIQDKAKRAEFNRVLRSEGTVAAQAYLKENVPGVRTEFEMPEDKFKFVPPPASSLEGLVPYLLGEKMISVDGQPTELGGAVIFKKGESRAQPQTEYWSTNVNKVDVPDLLDVYLRRMARVTYLETQGLSVAELDRRVDTAPEAVLFNPTKVDDADQGVDSSDTVPFIVAGVLAFFLWLTVFSGAYMLLTSMLEEKLNKLLEMMLATTRFSEIILGKLLGVAALTLSMMAPYIIVGIGGVVAYIFFGPDQDVVKGLVSAFSAKMIIFLIIYLILGYVLYGAFFIALGSLSSSMQDAQTLTTPILFVLMACLIVIPMGVTDPDSPMLRIATFIPFSAPFAAIVRLPSDPPLWELLLSTAFLTLLCIGTIAMAGRIFRFGVLSGAGAEVVVAWFKRVVLRRKA</sequence>
<dbReference type="GO" id="GO:0016020">
    <property type="term" value="C:membrane"/>
    <property type="evidence" value="ECO:0007669"/>
    <property type="project" value="UniProtKB-SubCell"/>
</dbReference>
<evidence type="ECO:0000256" key="3">
    <source>
        <dbReference type="ARBA" id="ARBA00022989"/>
    </source>
</evidence>
<evidence type="ECO:0000256" key="1">
    <source>
        <dbReference type="ARBA" id="ARBA00004141"/>
    </source>
</evidence>
<dbReference type="AlphaFoldDB" id="A0A918KS58"/>
<feature type="domain" description="ABC-2 type transporter transmembrane" evidence="6">
    <location>
        <begin position="27"/>
        <end position="463"/>
    </location>
</feature>
<dbReference type="GO" id="GO:0140359">
    <property type="term" value="F:ABC-type transporter activity"/>
    <property type="evidence" value="ECO:0007669"/>
    <property type="project" value="InterPro"/>
</dbReference>
<gene>
    <name evidence="7" type="ORF">GCM10011309_25150</name>
</gene>
<keyword evidence="8" id="KW-1185">Reference proteome</keyword>
<protein>
    <recommendedName>
        <fullName evidence="6">ABC-2 type transporter transmembrane domain-containing protein</fullName>
    </recommendedName>
</protein>
<name>A0A918KS58_9PROT</name>
<proteinExistence type="predicted"/>
<keyword evidence="2 5" id="KW-0812">Transmembrane</keyword>
<evidence type="ECO:0000313" key="7">
    <source>
        <dbReference type="EMBL" id="GGX73990.1"/>
    </source>
</evidence>
<feature type="transmembrane region" description="Helical" evidence="5">
    <location>
        <begin position="441"/>
        <end position="460"/>
    </location>
</feature>
<reference evidence="7 8" key="1">
    <citation type="journal article" date="2014" name="Int. J. Syst. Evol. Microbiol.">
        <title>Complete genome sequence of Corynebacterium casei LMG S-19264T (=DSM 44701T), isolated from a smear-ripened cheese.</title>
        <authorList>
            <consortium name="US DOE Joint Genome Institute (JGI-PGF)"/>
            <person name="Walter F."/>
            <person name="Albersmeier A."/>
            <person name="Kalinowski J."/>
            <person name="Ruckert C."/>
        </authorList>
    </citation>
    <scope>NUCLEOTIDE SEQUENCE [LARGE SCALE GENOMIC DNA]</scope>
    <source>
        <strain evidence="7 8">KCTC 23968</strain>
    </source>
</reference>
<evidence type="ECO:0000256" key="4">
    <source>
        <dbReference type="ARBA" id="ARBA00023136"/>
    </source>
</evidence>
<feature type="transmembrane region" description="Helical" evidence="5">
    <location>
        <begin position="306"/>
        <end position="337"/>
    </location>
</feature>
<dbReference type="Pfam" id="PF12698">
    <property type="entry name" value="ABC2_membrane_3"/>
    <property type="match status" value="1"/>
</dbReference>
<feature type="transmembrane region" description="Helical" evidence="5">
    <location>
        <begin position="259"/>
        <end position="285"/>
    </location>
</feature>
<dbReference type="PANTHER" id="PTHR43471">
    <property type="entry name" value="ABC TRANSPORTER PERMEASE"/>
    <property type="match status" value="1"/>
</dbReference>
<feature type="transmembrane region" description="Helical" evidence="5">
    <location>
        <begin position="357"/>
        <end position="379"/>
    </location>
</feature>
<accession>A0A918KS58</accession>